<dbReference type="InterPro" id="IPR003770">
    <property type="entry name" value="MLTG-like"/>
</dbReference>
<dbReference type="GO" id="GO:0071555">
    <property type="term" value="P:cell wall organization"/>
    <property type="evidence" value="ECO:0007669"/>
    <property type="project" value="UniProtKB-KW"/>
</dbReference>
<evidence type="ECO:0000256" key="5">
    <source>
        <dbReference type="ARBA" id="ARBA00023239"/>
    </source>
</evidence>
<evidence type="ECO:0000313" key="8">
    <source>
        <dbReference type="EMBL" id="OHA20789.1"/>
    </source>
</evidence>
<organism evidence="8 9">
    <name type="scientific">Candidatus Taylorbacteria bacterium RIFCSPHIGHO2_01_FULL_51_15</name>
    <dbReference type="NCBI Taxonomy" id="1802304"/>
    <lineage>
        <taxon>Bacteria</taxon>
        <taxon>Candidatus Tayloriibacteriota</taxon>
    </lineage>
</organism>
<dbReference type="Proteomes" id="UP000178121">
    <property type="component" value="Unassembled WGS sequence"/>
</dbReference>
<keyword evidence="4 7" id="KW-0472">Membrane</keyword>
<dbReference type="GO" id="GO:0008932">
    <property type="term" value="F:lytic endotransglycosylase activity"/>
    <property type="evidence" value="ECO:0007669"/>
    <property type="project" value="UniProtKB-UniRule"/>
</dbReference>
<dbReference type="Pfam" id="PF02618">
    <property type="entry name" value="YceG"/>
    <property type="match status" value="1"/>
</dbReference>
<protein>
    <recommendedName>
        <fullName evidence="7">Endolytic murein transglycosylase</fullName>
        <ecNumber evidence="7">4.2.2.29</ecNumber>
    </recommendedName>
    <alternativeName>
        <fullName evidence="7">Peptidoglycan lytic transglycosylase</fullName>
    </alternativeName>
    <alternativeName>
        <fullName evidence="7">Peptidoglycan polymerization terminase</fullName>
    </alternativeName>
</protein>
<gene>
    <name evidence="7" type="primary">mltG</name>
    <name evidence="8" type="ORF">A2849_02825</name>
</gene>
<sequence>MSNPEEKQNVDSVLDYLLSPLSEHAGSAFYDRFRKHAVPWRLLSFVALSLVSLFLIFYLVSWSPPSAFPKGTLIAIKTGMTLGETAGLLAERNAISSPFWFKVWSIMLGGEGGIKAGEYYLEAPVSVIGLAKRLTGGIASSVPVKVTIPEGLNNREVTSLLSNTLTNFDSARFLELARKKEGYLFPDTYLFPKSASEEEVLRKMEENFSKRVEPMAKEVEAFGRPLREILIMASLLEEEARTMETRQKVAGILWRRLELGMPLQVDAVFPYIIGKNTYELTTSDLSLESPYNTYKYTGLPPGPISNPGLDAIEAAVLPTETPYLYYLSDAEGEMHYAVTHAEHLMNRAKYLNK</sequence>
<comment type="catalytic activity">
    <reaction evidence="7">
        <text>a peptidoglycan chain = a peptidoglycan chain with N-acetyl-1,6-anhydromuramyl-[peptide] at the reducing end + a peptidoglycan chain with N-acetylglucosamine at the non-reducing end.</text>
        <dbReference type="EC" id="4.2.2.29"/>
    </reaction>
</comment>
<accession>A0A1G2MCC8</accession>
<keyword evidence="5 7" id="KW-0456">Lyase</keyword>
<dbReference type="EC" id="4.2.2.29" evidence="7"/>
<dbReference type="HAMAP" id="MF_02065">
    <property type="entry name" value="MltG"/>
    <property type="match status" value="1"/>
</dbReference>
<dbReference type="Gene3D" id="3.30.1490.480">
    <property type="entry name" value="Endolytic murein transglycosylase"/>
    <property type="match status" value="1"/>
</dbReference>
<keyword evidence="2 7" id="KW-0812">Transmembrane</keyword>
<dbReference type="PANTHER" id="PTHR30518">
    <property type="entry name" value="ENDOLYTIC MUREIN TRANSGLYCOSYLASE"/>
    <property type="match status" value="1"/>
</dbReference>
<evidence type="ECO:0000256" key="1">
    <source>
        <dbReference type="ARBA" id="ARBA00022475"/>
    </source>
</evidence>
<keyword evidence="1 7" id="KW-1003">Cell membrane</keyword>
<dbReference type="NCBIfam" id="TIGR00247">
    <property type="entry name" value="endolytic transglycosylase MltG"/>
    <property type="match status" value="1"/>
</dbReference>
<keyword evidence="3 7" id="KW-1133">Transmembrane helix</keyword>
<proteinExistence type="inferred from homology"/>
<evidence type="ECO:0000256" key="6">
    <source>
        <dbReference type="ARBA" id="ARBA00023316"/>
    </source>
</evidence>
<feature type="transmembrane region" description="Helical" evidence="7">
    <location>
        <begin position="42"/>
        <end position="60"/>
    </location>
</feature>
<comment type="similarity">
    <text evidence="7">Belongs to the transglycosylase MltG family.</text>
</comment>
<comment type="function">
    <text evidence="7">Functions as a peptidoglycan terminase that cleaves nascent peptidoglycan strands endolytically to terminate their elongation.</text>
</comment>
<dbReference type="EMBL" id="MHRI01000022">
    <property type="protein sequence ID" value="OHA20789.1"/>
    <property type="molecule type" value="Genomic_DNA"/>
</dbReference>
<dbReference type="AlphaFoldDB" id="A0A1G2MCC8"/>
<dbReference type="CDD" id="cd08010">
    <property type="entry name" value="MltG_like"/>
    <property type="match status" value="1"/>
</dbReference>
<keyword evidence="6 7" id="KW-0961">Cell wall biogenesis/degradation</keyword>
<reference evidence="8 9" key="1">
    <citation type="journal article" date="2016" name="Nat. Commun.">
        <title>Thousands of microbial genomes shed light on interconnected biogeochemical processes in an aquifer system.</title>
        <authorList>
            <person name="Anantharaman K."/>
            <person name="Brown C.T."/>
            <person name="Hug L.A."/>
            <person name="Sharon I."/>
            <person name="Castelle C.J."/>
            <person name="Probst A.J."/>
            <person name="Thomas B.C."/>
            <person name="Singh A."/>
            <person name="Wilkins M.J."/>
            <person name="Karaoz U."/>
            <person name="Brodie E.L."/>
            <person name="Williams K.H."/>
            <person name="Hubbard S.S."/>
            <person name="Banfield J.F."/>
        </authorList>
    </citation>
    <scope>NUCLEOTIDE SEQUENCE [LARGE SCALE GENOMIC DNA]</scope>
</reference>
<evidence type="ECO:0000313" key="9">
    <source>
        <dbReference type="Proteomes" id="UP000178121"/>
    </source>
</evidence>
<dbReference type="GO" id="GO:0005886">
    <property type="term" value="C:plasma membrane"/>
    <property type="evidence" value="ECO:0007669"/>
    <property type="project" value="UniProtKB-SubCell"/>
</dbReference>
<dbReference type="GO" id="GO:0009252">
    <property type="term" value="P:peptidoglycan biosynthetic process"/>
    <property type="evidence" value="ECO:0007669"/>
    <property type="project" value="UniProtKB-UniRule"/>
</dbReference>
<name>A0A1G2MCC8_9BACT</name>
<comment type="subcellular location">
    <subcellularLocation>
        <location evidence="7">Cell membrane</location>
        <topology evidence="7">Single-pass membrane protein</topology>
    </subcellularLocation>
</comment>
<feature type="site" description="Important for catalytic activity" evidence="7">
    <location>
        <position position="239"/>
    </location>
</feature>
<comment type="caution">
    <text evidence="8">The sequence shown here is derived from an EMBL/GenBank/DDBJ whole genome shotgun (WGS) entry which is preliminary data.</text>
</comment>
<evidence type="ECO:0000256" key="7">
    <source>
        <dbReference type="HAMAP-Rule" id="MF_02065"/>
    </source>
</evidence>
<dbReference type="PANTHER" id="PTHR30518:SF2">
    <property type="entry name" value="ENDOLYTIC MUREIN TRANSGLYCOSYLASE"/>
    <property type="match status" value="1"/>
</dbReference>
<evidence type="ECO:0000256" key="3">
    <source>
        <dbReference type="ARBA" id="ARBA00022989"/>
    </source>
</evidence>
<evidence type="ECO:0000256" key="2">
    <source>
        <dbReference type="ARBA" id="ARBA00022692"/>
    </source>
</evidence>
<evidence type="ECO:0000256" key="4">
    <source>
        <dbReference type="ARBA" id="ARBA00023136"/>
    </source>
</evidence>